<dbReference type="Proteomes" id="UP001147747">
    <property type="component" value="Unassembled WGS sequence"/>
</dbReference>
<proteinExistence type="predicted"/>
<reference evidence="1" key="2">
    <citation type="journal article" date="2023" name="IMA Fungus">
        <title>Comparative genomic study of the Penicillium genus elucidates a diverse pangenome and 15 lateral gene transfer events.</title>
        <authorList>
            <person name="Petersen C."/>
            <person name="Sorensen T."/>
            <person name="Nielsen M.R."/>
            <person name="Sondergaard T.E."/>
            <person name="Sorensen J.L."/>
            <person name="Fitzpatrick D.A."/>
            <person name="Frisvad J.C."/>
            <person name="Nielsen K.L."/>
        </authorList>
    </citation>
    <scope>NUCLEOTIDE SEQUENCE</scope>
    <source>
        <strain evidence="1">IBT 29677</strain>
    </source>
</reference>
<comment type="caution">
    <text evidence="1">The sequence shown here is derived from an EMBL/GenBank/DDBJ whole genome shotgun (WGS) entry which is preliminary data.</text>
</comment>
<evidence type="ECO:0000313" key="1">
    <source>
        <dbReference type="EMBL" id="KAJ5392093.1"/>
    </source>
</evidence>
<dbReference type="GeneID" id="81371200"/>
<gene>
    <name evidence="1" type="ORF">N7509_007583</name>
</gene>
<evidence type="ECO:0000313" key="2">
    <source>
        <dbReference type="Proteomes" id="UP001147747"/>
    </source>
</evidence>
<sequence length="60" mass="6802">MNSKNSKNSYSEYSGVLDQQQPYILTGLNSSTALSVNLEEDGKKKKGKVSVVYTYTYEEW</sequence>
<organism evidence="1 2">
    <name type="scientific">Penicillium cosmopolitanum</name>
    <dbReference type="NCBI Taxonomy" id="1131564"/>
    <lineage>
        <taxon>Eukaryota</taxon>
        <taxon>Fungi</taxon>
        <taxon>Dikarya</taxon>
        <taxon>Ascomycota</taxon>
        <taxon>Pezizomycotina</taxon>
        <taxon>Eurotiomycetes</taxon>
        <taxon>Eurotiomycetidae</taxon>
        <taxon>Eurotiales</taxon>
        <taxon>Aspergillaceae</taxon>
        <taxon>Penicillium</taxon>
    </lineage>
</organism>
<dbReference type="EMBL" id="JAPZBU010000008">
    <property type="protein sequence ID" value="KAJ5392093.1"/>
    <property type="molecule type" value="Genomic_DNA"/>
</dbReference>
<dbReference type="AlphaFoldDB" id="A0A9X0B8K9"/>
<reference evidence="1" key="1">
    <citation type="submission" date="2022-12" db="EMBL/GenBank/DDBJ databases">
        <authorList>
            <person name="Petersen C."/>
        </authorList>
    </citation>
    <scope>NUCLEOTIDE SEQUENCE</scope>
    <source>
        <strain evidence="1">IBT 29677</strain>
    </source>
</reference>
<name>A0A9X0B8K9_9EURO</name>
<accession>A0A9X0B8K9</accession>
<protein>
    <submittedName>
        <fullName evidence="1">Uncharacterized protein</fullName>
    </submittedName>
</protein>
<keyword evidence="2" id="KW-1185">Reference proteome</keyword>
<dbReference type="RefSeq" id="XP_056487771.1">
    <property type="nucleotide sequence ID" value="XM_056632220.1"/>
</dbReference>